<dbReference type="AlphaFoldDB" id="A0A3R8T1K0"/>
<dbReference type="InterPro" id="IPR050297">
    <property type="entry name" value="LipidA_mod_glycosyltrf_83"/>
</dbReference>
<dbReference type="PANTHER" id="PTHR33908:SF3">
    <property type="entry name" value="UNDECAPRENYL PHOSPHATE-ALPHA-4-AMINO-4-DEOXY-L-ARABINOSE ARABINOSYL TRANSFERASE"/>
    <property type="match status" value="1"/>
</dbReference>
<feature type="transmembrane region" description="Helical" evidence="9">
    <location>
        <begin position="347"/>
        <end position="364"/>
    </location>
</feature>
<feature type="transmembrane region" description="Helical" evidence="9">
    <location>
        <begin position="127"/>
        <end position="160"/>
    </location>
</feature>
<proteinExistence type="predicted"/>
<feature type="transmembrane region" description="Helical" evidence="9">
    <location>
        <begin position="223"/>
        <end position="241"/>
    </location>
</feature>
<dbReference type="GO" id="GO:0006493">
    <property type="term" value="P:protein O-linked glycosylation"/>
    <property type="evidence" value="ECO:0007669"/>
    <property type="project" value="InterPro"/>
</dbReference>
<keyword evidence="7 9" id="KW-0472">Membrane</keyword>
<evidence type="ECO:0000313" key="12">
    <source>
        <dbReference type="Proteomes" id="UP000269265"/>
    </source>
</evidence>
<evidence type="ECO:0000256" key="1">
    <source>
        <dbReference type="ARBA" id="ARBA00004651"/>
    </source>
</evidence>
<keyword evidence="12" id="KW-1185">Reference proteome</keyword>
<feature type="transmembrane region" description="Helical" evidence="9">
    <location>
        <begin position="180"/>
        <end position="211"/>
    </location>
</feature>
<comment type="subcellular location">
    <subcellularLocation>
        <location evidence="1">Cell membrane</location>
        <topology evidence="1">Multi-pass membrane protein</topology>
    </subcellularLocation>
</comment>
<keyword evidence="3" id="KW-0328">Glycosyltransferase</keyword>
<evidence type="ECO:0000256" key="7">
    <source>
        <dbReference type="ARBA" id="ARBA00023136"/>
    </source>
</evidence>
<evidence type="ECO:0000256" key="2">
    <source>
        <dbReference type="ARBA" id="ARBA00022475"/>
    </source>
</evidence>
<feature type="region of interest" description="Disordered" evidence="8">
    <location>
        <begin position="506"/>
        <end position="531"/>
    </location>
</feature>
<evidence type="ECO:0000256" key="9">
    <source>
        <dbReference type="SAM" id="Phobius"/>
    </source>
</evidence>
<accession>A0A3R8T1K0</accession>
<feature type="domain" description="ArnT-like N-terminal" evidence="10">
    <location>
        <begin position="19"/>
        <end position="253"/>
    </location>
</feature>
<evidence type="ECO:0000256" key="3">
    <source>
        <dbReference type="ARBA" id="ARBA00022676"/>
    </source>
</evidence>
<comment type="caution">
    <text evidence="11">The sequence shown here is derived from an EMBL/GenBank/DDBJ whole genome shotgun (WGS) entry which is preliminary data.</text>
</comment>
<evidence type="ECO:0000256" key="8">
    <source>
        <dbReference type="SAM" id="MobiDB-lite"/>
    </source>
</evidence>
<evidence type="ECO:0000259" key="10">
    <source>
        <dbReference type="Pfam" id="PF02366"/>
    </source>
</evidence>
<dbReference type="GO" id="GO:0016763">
    <property type="term" value="F:pentosyltransferase activity"/>
    <property type="evidence" value="ECO:0007669"/>
    <property type="project" value="TreeGrafter"/>
</dbReference>
<dbReference type="EMBL" id="RSED01000037">
    <property type="protein sequence ID" value="RRR99972.1"/>
    <property type="molecule type" value="Genomic_DNA"/>
</dbReference>
<sequence length="531" mass="58334">MSTVLPEVAPVNTAARRSTRLVLAALLLIITFRLLSLGLYPLSDNTESRYAEIARRMALSGDWITPRIADNTVFWGKPPLSSWLSASSIQLLGVNEWAVRLPSVLLALAVTALVWRWSSARSARWSVLTAAALWGSGAFFIAAGAVMTDMALVTAVTLAMFGFWHAQSASTVRSRRLHGYLFFAGLGLGMLAKGPVALLLIGLPITTWAVLTYSLPRIIRSMPWLAGSAIAAIVCLPWYILAELKTPGFLEYFLIGEHWLRFTKPGWAGDLYGSAHLQPRGMIWAYLFAGMFPWTLLVGALLLKRRMNRQQEVRNTFLASHEGLYLLLWALAPALFFMLARNILWTYVLPGIPALAILVGCILATEHREKVVDALTCAGTLLTGALFAAVLLAQGTYGGVNSTKGVLDAFRQSHQGQGGLLFVGPPTYSSSYYTGGKARTFRDFESLDRFMSARVTAAGECLEGIHLAVYKREWDRLSAAQQQSMHIEGRFGDYLLVTSDWHDEADHEQDSLDTPNPIVLGPSTIDGRKQT</sequence>
<dbReference type="InterPro" id="IPR003342">
    <property type="entry name" value="ArnT-like_N"/>
</dbReference>
<feature type="transmembrane region" description="Helical" evidence="9">
    <location>
        <begin position="97"/>
        <end position="115"/>
    </location>
</feature>
<dbReference type="PANTHER" id="PTHR33908">
    <property type="entry name" value="MANNOSYLTRANSFERASE YKCB-RELATED"/>
    <property type="match status" value="1"/>
</dbReference>
<evidence type="ECO:0000256" key="4">
    <source>
        <dbReference type="ARBA" id="ARBA00022679"/>
    </source>
</evidence>
<protein>
    <submittedName>
        <fullName evidence="11">Glycosyltransferase family 39 protein</fullName>
    </submittedName>
</protein>
<dbReference type="GO" id="GO:0009103">
    <property type="term" value="P:lipopolysaccharide biosynthetic process"/>
    <property type="evidence" value="ECO:0007669"/>
    <property type="project" value="UniProtKB-ARBA"/>
</dbReference>
<feature type="transmembrane region" description="Helical" evidence="9">
    <location>
        <begin position="371"/>
        <end position="393"/>
    </location>
</feature>
<feature type="transmembrane region" description="Helical" evidence="9">
    <location>
        <begin position="21"/>
        <end position="40"/>
    </location>
</feature>
<dbReference type="RefSeq" id="WP_125245587.1">
    <property type="nucleotide sequence ID" value="NZ_RSED01000037.1"/>
</dbReference>
<name>A0A3R8T1K0_9BURK</name>
<evidence type="ECO:0000256" key="5">
    <source>
        <dbReference type="ARBA" id="ARBA00022692"/>
    </source>
</evidence>
<keyword evidence="4 11" id="KW-0808">Transferase</keyword>
<evidence type="ECO:0000256" key="6">
    <source>
        <dbReference type="ARBA" id="ARBA00022989"/>
    </source>
</evidence>
<dbReference type="GO" id="GO:0000030">
    <property type="term" value="F:mannosyltransferase activity"/>
    <property type="evidence" value="ECO:0007669"/>
    <property type="project" value="InterPro"/>
</dbReference>
<keyword evidence="2" id="KW-1003">Cell membrane</keyword>
<feature type="transmembrane region" description="Helical" evidence="9">
    <location>
        <begin position="283"/>
        <end position="303"/>
    </location>
</feature>
<keyword evidence="5 9" id="KW-0812">Transmembrane</keyword>
<dbReference type="GO" id="GO:0005886">
    <property type="term" value="C:plasma membrane"/>
    <property type="evidence" value="ECO:0007669"/>
    <property type="project" value="UniProtKB-SubCell"/>
</dbReference>
<reference evidence="11 12" key="1">
    <citation type="submission" date="2018-12" db="EMBL/GenBank/DDBJ databases">
        <title>The whole draft genome of Aquabacterium sp. SJQ9.</title>
        <authorList>
            <person name="Sun L."/>
            <person name="Gao X."/>
            <person name="Chen W."/>
            <person name="Huang K."/>
        </authorList>
    </citation>
    <scope>NUCLEOTIDE SEQUENCE [LARGE SCALE GENOMIC DNA]</scope>
    <source>
        <strain evidence="11 12">SJQ9</strain>
    </source>
</reference>
<keyword evidence="6 9" id="KW-1133">Transmembrane helix</keyword>
<evidence type="ECO:0000313" key="11">
    <source>
        <dbReference type="EMBL" id="RRR99972.1"/>
    </source>
</evidence>
<dbReference type="Proteomes" id="UP000269265">
    <property type="component" value="Unassembled WGS sequence"/>
</dbReference>
<dbReference type="OrthoDB" id="9775035at2"/>
<dbReference type="Pfam" id="PF02366">
    <property type="entry name" value="PMT"/>
    <property type="match status" value="1"/>
</dbReference>
<gene>
    <name evidence="11" type="ORF">EIP75_23305</name>
</gene>
<dbReference type="GO" id="GO:0010041">
    <property type="term" value="P:response to iron(III) ion"/>
    <property type="evidence" value="ECO:0007669"/>
    <property type="project" value="TreeGrafter"/>
</dbReference>
<feature type="transmembrane region" description="Helical" evidence="9">
    <location>
        <begin position="324"/>
        <end position="341"/>
    </location>
</feature>
<organism evidence="11 12">
    <name type="scientific">Aquabacterium soli</name>
    <dbReference type="NCBI Taxonomy" id="2493092"/>
    <lineage>
        <taxon>Bacteria</taxon>
        <taxon>Pseudomonadati</taxon>
        <taxon>Pseudomonadota</taxon>
        <taxon>Betaproteobacteria</taxon>
        <taxon>Burkholderiales</taxon>
        <taxon>Aquabacterium</taxon>
    </lineage>
</organism>